<reference evidence="5 6" key="1">
    <citation type="submission" date="2018-06" db="EMBL/GenBank/DDBJ databases">
        <authorList>
            <consortium name="Pathogen Informatics"/>
            <person name="Doyle S."/>
        </authorList>
    </citation>
    <scope>NUCLEOTIDE SEQUENCE [LARGE SCALE GENOMIC DNA]</scope>
    <source>
        <strain evidence="5 6">NCTC7914</strain>
    </source>
</reference>
<evidence type="ECO:0000256" key="2">
    <source>
        <dbReference type="ARBA" id="ARBA00022729"/>
    </source>
</evidence>
<dbReference type="PANTHER" id="PTHR35936">
    <property type="entry name" value="MEMBRANE-BOUND LYTIC MUREIN TRANSGLYCOSYLASE F"/>
    <property type="match status" value="1"/>
</dbReference>
<name>A0A379KNR9_PSEPU</name>
<dbReference type="PANTHER" id="PTHR35936:SF6">
    <property type="entry name" value="AMINO ACID ABC TRANSPORTER SUBSTRATE-BINDING PAAT FAMILY PROTEIN"/>
    <property type="match status" value="1"/>
</dbReference>
<dbReference type="SMART" id="SM00062">
    <property type="entry name" value="PBPb"/>
    <property type="match status" value="1"/>
</dbReference>
<dbReference type="SUPFAM" id="SSF53850">
    <property type="entry name" value="Periplasmic binding protein-like II"/>
    <property type="match status" value="1"/>
</dbReference>
<feature type="domain" description="Solute-binding protein family 3/N-terminal" evidence="4">
    <location>
        <begin position="31"/>
        <end position="261"/>
    </location>
</feature>
<proteinExistence type="inferred from homology"/>
<evidence type="ECO:0000256" key="1">
    <source>
        <dbReference type="ARBA" id="ARBA00010333"/>
    </source>
</evidence>
<sequence>MVERWSGRSLLLSFSLILLPQAWAAEDVCRQLTATGNPEYPPYLWRDPNDPQRLIGANADLLDYLGQALGVKMQVVYGGPWSRAQEQVRKGRIDLMAGYFLTQARQQEADFISPPFLHTPSVVWVRQDAAFAYRGWSDLKRRKGGTLVSNSHGQEFDDYARANLTLEAVPGARQAFEKLLHKRNDYLIYEQYPGMALARTLGMDKQLKVLDPPVSSEGLYLALSHASPCNQPRLREQLAQKMKEIVSGPLPGQLLAKNLERWKQEQAGGQH</sequence>
<comment type="similarity">
    <text evidence="1">Belongs to the bacterial solute-binding protein 3 family.</text>
</comment>
<accession>A0A379KNR9</accession>
<dbReference type="RefSeq" id="WP_115274662.1">
    <property type="nucleotide sequence ID" value="NZ_UGUY01000001.1"/>
</dbReference>
<organism evidence="5 6">
    <name type="scientific">Pseudomonas putida</name>
    <name type="common">Arthrobacter siderocapsulatus</name>
    <dbReference type="NCBI Taxonomy" id="303"/>
    <lineage>
        <taxon>Bacteria</taxon>
        <taxon>Pseudomonadati</taxon>
        <taxon>Pseudomonadota</taxon>
        <taxon>Gammaproteobacteria</taxon>
        <taxon>Pseudomonadales</taxon>
        <taxon>Pseudomonadaceae</taxon>
        <taxon>Pseudomonas</taxon>
    </lineage>
</organism>
<protein>
    <submittedName>
        <fullName evidence="5">Extracellular solute-binding protein</fullName>
    </submittedName>
</protein>
<evidence type="ECO:0000259" key="4">
    <source>
        <dbReference type="SMART" id="SM00062"/>
    </source>
</evidence>
<dbReference type="EMBL" id="UGUY01000001">
    <property type="protein sequence ID" value="SUD69521.1"/>
    <property type="molecule type" value="Genomic_DNA"/>
</dbReference>
<evidence type="ECO:0000313" key="6">
    <source>
        <dbReference type="Proteomes" id="UP000254602"/>
    </source>
</evidence>
<keyword evidence="2 3" id="KW-0732">Signal</keyword>
<feature type="signal peptide" evidence="3">
    <location>
        <begin position="1"/>
        <end position="24"/>
    </location>
</feature>
<dbReference type="Pfam" id="PF00497">
    <property type="entry name" value="SBP_bac_3"/>
    <property type="match status" value="1"/>
</dbReference>
<feature type="chain" id="PRO_5016937780" evidence="3">
    <location>
        <begin position="25"/>
        <end position="271"/>
    </location>
</feature>
<gene>
    <name evidence="5" type="ORF">NCTC7914_03665</name>
</gene>
<evidence type="ECO:0000256" key="3">
    <source>
        <dbReference type="SAM" id="SignalP"/>
    </source>
</evidence>
<dbReference type="InterPro" id="IPR001638">
    <property type="entry name" value="Solute-binding_3/MltF_N"/>
</dbReference>
<dbReference type="Proteomes" id="UP000254602">
    <property type="component" value="Unassembled WGS sequence"/>
</dbReference>
<dbReference type="Gene3D" id="3.40.190.10">
    <property type="entry name" value="Periplasmic binding protein-like II"/>
    <property type="match status" value="2"/>
</dbReference>
<dbReference type="AlphaFoldDB" id="A0A379KNR9"/>
<evidence type="ECO:0000313" key="5">
    <source>
        <dbReference type="EMBL" id="SUD69521.1"/>
    </source>
</evidence>